<dbReference type="SUPFAM" id="SSF54909">
    <property type="entry name" value="Dimeric alpha+beta barrel"/>
    <property type="match status" value="1"/>
</dbReference>
<dbReference type="Pfam" id="PF03795">
    <property type="entry name" value="YCII"/>
    <property type="match status" value="1"/>
</dbReference>
<dbReference type="AlphaFoldDB" id="A0A7C9PMS5"/>
<dbReference type="EMBL" id="JAAGWZ010000002">
    <property type="protein sequence ID" value="NEM91085.1"/>
    <property type="molecule type" value="Genomic_DNA"/>
</dbReference>
<organism evidence="3 4">
    <name type="scientific">Galbitalea soli</name>
    <dbReference type="NCBI Taxonomy" id="1268042"/>
    <lineage>
        <taxon>Bacteria</taxon>
        <taxon>Bacillati</taxon>
        <taxon>Actinomycetota</taxon>
        <taxon>Actinomycetes</taxon>
        <taxon>Micrococcales</taxon>
        <taxon>Microbacteriaceae</taxon>
        <taxon>Galbitalea</taxon>
    </lineage>
</organism>
<evidence type="ECO:0000313" key="4">
    <source>
        <dbReference type="Proteomes" id="UP000479756"/>
    </source>
</evidence>
<comment type="caution">
    <text evidence="3">The sequence shown here is derived from an EMBL/GenBank/DDBJ whole genome shotgun (WGS) entry which is preliminary data.</text>
</comment>
<feature type="domain" description="YCII-related" evidence="2">
    <location>
        <begin position="1"/>
        <end position="77"/>
    </location>
</feature>
<evidence type="ECO:0000256" key="1">
    <source>
        <dbReference type="ARBA" id="ARBA00007689"/>
    </source>
</evidence>
<name>A0A7C9PMS5_9MICO</name>
<reference evidence="3 4" key="1">
    <citation type="journal article" date="2014" name="Int. J. Syst. Evol. Microbiol.">
        <title>Description of Galbitalea soli gen. nov., sp. nov., and Frondihabitans sucicola sp. nov.</title>
        <authorList>
            <person name="Kim S.J."/>
            <person name="Lim J.M."/>
            <person name="Ahn J.H."/>
            <person name="Weon H.Y."/>
            <person name="Hamada M."/>
            <person name="Suzuki K."/>
            <person name="Ahn T.Y."/>
            <person name="Kwon S.W."/>
        </authorList>
    </citation>
    <scope>NUCLEOTIDE SEQUENCE [LARGE SCALE GENOMIC DNA]</scope>
    <source>
        <strain evidence="3 4">NBRC 108727</strain>
    </source>
</reference>
<dbReference type="RefSeq" id="WP_163472774.1">
    <property type="nucleotide sequence ID" value="NZ_JAAGWZ010000002.1"/>
</dbReference>
<sequence>MFFILLTRYTGPDRSEQVLEAHRKWLFAKYAQGSFVFSGGFGSFRAGPAGELAALAMVEAESYDAAKAIVDSEPFFVNADCTQELLPFTPRVRTSNLDRIFGDELIVVERDGLVGR</sequence>
<dbReference type="Proteomes" id="UP000479756">
    <property type="component" value="Unassembled WGS sequence"/>
</dbReference>
<dbReference type="InterPro" id="IPR005545">
    <property type="entry name" value="YCII"/>
</dbReference>
<evidence type="ECO:0000259" key="2">
    <source>
        <dbReference type="Pfam" id="PF03795"/>
    </source>
</evidence>
<proteinExistence type="inferred from homology"/>
<dbReference type="Gene3D" id="3.30.70.1060">
    <property type="entry name" value="Dimeric alpha+beta barrel"/>
    <property type="match status" value="1"/>
</dbReference>
<comment type="similarity">
    <text evidence="1">Belongs to the YciI family.</text>
</comment>
<evidence type="ECO:0000313" key="3">
    <source>
        <dbReference type="EMBL" id="NEM91085.1"/>
    </source>
</evidence>
<accession>A0A7C9PMS5</accession>
<dbReference type="PANTHER" id="PTHR37828">
    <property type="entry name" value="GSR2449 PROTEIN"/>
    <property type="match status" value="1"/>
</dbReference>
<gene>
    <name evidence="3" type="ORF">G3T37_06920</name>
</gene>
<keyword evidence="4" id="KW-1185">Reference proteome</keyword>
<dbReference type="InterPro" id="IPR011008">
    <property type="entry name" value="Dimeric_a/b-barrel"/>
</dbReference>
<protein>
    <recommendedName>
        <fullName evidence="2">YCII-related domain-containing protein</fullName>
    </recommendedName>
</protein>
<dbReference type="PANTHER" id="PTHR37828:SF1">
    <property type="entry name" value="YCII-RELATED DOMAIN-CONTAINING PROTEIN"/>
    <property type="match status" value="1"/>
</dbReference>